<accession>A0A0X8X531</accession>
<name>A0A0X8X531_9SPHI</name>
<dbReference type="EMBL" id="AP017313">
    <property type="protein sequence ID" value="BAU55745.1"/>
    <property type="molecule type" value="Genomic_DNA"/>
</dbReference>
<dbReference type="AlphaFoldDB" id="A0A0X8X531"/>
<protein>
    <submittedName>
        <fullName evidence="1">Uncharacterized protein</fullName>
    </submittedName>
</protein>
<sequence length="59" mass="7121">MKNRTDIEIPENEKKQVKENSEVDYWSKKYDISKEDLKNKKINVGIYDKIIESYLQNAR</sequence>
<dbReference type="Proteomes" id="UP000218263">
    <property type="component" value="Chromosome"/>
</dbReference>
<dbReference type="KEGG" id="mgot:MgSA37_03937"/>
<dbReference type="RefSeq" id="WP_096354181.1">
    <property type="nucleotide sequence ID" value="NZ_AP017313.1"/>
</dbReference>
<gene>
    <name evidence="1" type="ORF">MgSA37_03937</name>
</gene>
<evidence type="ECO:0000313" key="1">
    <source>
        <dbReference type="EMBL" id="BAU55745.1"/>
    </source>
</evidence>
<reference evidence="1 2" key="1">
    <citation type="submission" date="2015-12" db="EMBL/GenBank/DDBJ databases">
        <title>Genome sequence of Mucilaginibacter gotjawali.</title>
        <authorList>
            <person name="Lee J.S."/>
            <person name="Lee K.C."/>
            <person name="Kim K.K."/>
            <person name="Lee B.W."/>
        </authorList>
    </citation>
    <scope>NUCLEOTIDE SEQUENCE [LARGE SCALE GENOMIC DNA]</scope>
    <source>
        <strain evidence="1 2">SA3-7</strain>
    </source>
</reference>
<organism evidence="1 2">
    <name type="scientific">Mucilaginibacter gotjawali</name>
    <dbReference type="NCBI Taxonomy" id="1550579"/>
    <lineage>
        <taxon>Bacteria</taxon>
        <taxon>Pseudomonadati</taxon>
        <taxon>Bacteroidota</taxon>
        <taxon>Sphingobacteriia</taxon>
        <taxon>Sphingobacteriales</taxon>
        <taxon>Sphingobacteriaceae</taxon>
        <taxon>Mucilaginibacter</taxon>
    </lineage>
</organism>
<evidence type="ECO:0000313" key="2">
    <source>
        <dbReference type="Proteomes" id="UP000218263"/>
    </source>
</evidence>
<keyword evidence="2" id="KW-1185">Reference proteome</keyword>
<proteinExistence type="predicted"/>
<dbReference type="OrthoDB" id="799727at2"/>